<keyword evidence="3" id="KW-1185">Reference proteome</keyword>
<organism evidence="2 3">
    <name type="scientific">Stachybotrys elegans</name>
    <dbReference type="NCBI Taxonomy" id="80388"/>
    <lineage>
        <taxon>Eukaryota</taxon>
        <taxon>Fungi</taxon>
        <taxon>Dikarya</taxon>
        <taxon>Ascomycota</taxon>
        <taxon>Pezizomycotina</taxon>
        <taxon>Sordariomycetes</taxon>
        <taxon>Hypocreomycetidae</taxon>
        <taxon>Hypocreales</taxon>
        <taxon>Stachybotryaceae</taxon>
        <taxon>Stachybotrys</taxon>
    </lineage>
</organism>
<comment type="caution">
    <text evidence="2">The sequence shown here is derived from an EMBL/GenBank/DDBJ whole genome shotgun (WGS) entry which is preliminary data.</text>
</comment>
<protein>
    <submittedName>
        <fullName evidence="2">Uncharacterized protein</fullName>
    </submittedName>
</protein>
<evidence type="ECO:0000313" key="2">
    <source>
        <dbReference type="EMBL" id="KAH7326590.1"/>
    </source>
</evidence>
<name>A0A8K0T507_9HYPO</name>
<evidence type="ECO:0000256" key="1">
    <source>
        <dbReference type="SAM" id="MobiDB-lite"/>
    </source>
</evidence>
<proteinExistence type="predicted"/>
<feature type="region of interest" description="Disordered" evidence="1">
    <location>
        <begin position="530"/>
        <end position="551"/>
    </location>
</feature>
<dbReference type="AlphaFoldDB" id="A0A8K0T507"/>
<dbReference type="OrthoDB" id="4798537at2759"/>
<reference evidence="2" key="1">
    <citation type="journal article" date="2021" name="Nat. Commun.">
        <title>Genetic determinants of endophytism in the Arabidopsis root mycobiome.</title>
        <authorList>
            <person name="Mesny F."/>
            <person name="Miyauchi S."/>
            <person name="Thiergart T."/>
            <person name="Pickel B."/>
            <person name="Atanasova L."/>
            <person name="Karlsson M."/>
            <person name="Huettel B."/>
            <person name="Barry K.W."/>
            <person name="Haridas S."/>
            <person name="Chen C."/>
            <person name="Bauer D."/>
            <person name="Andreopoulos W."/>
            <person name="Pangilinan J."/>
            <person name="LaButti K."/>
            <person name="Riley R."/>
            <person name="Lipzen A."/>
            <person name="Clum A."/>
            <person name="Drula E."/>
            <person name="Henrissat B."/>
            <person name="Kohler A."/>
            <person name="Grigoriev I.V."/>
            <person name="Martin F.M."/>
            <person name="Hacquard S."/>
        </authorList>
    </citation>
    <scope>NUCLEOTIDE SEQUENCE</scope>
    <source>
        <strain evidence="2">MPI-CAGE-CH-0235</strain>
    </source>
</reference>
<sequence>MMERLPRELVYAILDHCVTRGPKNEVLELRLVCRTFDFFLKPYACRTLALEFSRLSKSSSIVPPQRDALQTIGYHCKSLYIDLMVLRDDLEVEFLNTVFARVPSMADFCGALQKKYCMGESSFTEEEYFEALGDMLFNCRDVDRLRLNLPFQLVGRHCNAATMILAITFKALASRPPDDSAQLETLVLENVTDIAVCHLWMNPKDVMNIMKVVEVLEHLVMTVRRHEVDPTRVGFFGSCLWNLVENAQNLKSLCLIGMDHDDRPPRGLKQTKHWQVPADEWRSRSLPAPHIILSSLTCLELKRVEISPTAFLEAAENFGSTLQELYLNEIYLKTEQSHDWNEDSQTVLWIGLPNQRPGEDCQWIAMALRVAAPQLRICRASFLAYDLYLREDISTQPEFDYIDPCGLGRSVSQRFVEVVSGIKQPTPPGGEAVEYIPADIAHDYLLKELKDRPRALQVSEYDCNAYQTAVANTTSEWQKSIDGVFSNCNSNTLDELHYIAETACLGMNEIHRRRSEWTAETSMANEYTDNLLNAGDGDAGEAGDSNDAQGA</sequence>
<gene>
    <name evidence="2" type="ORF">B0I35DRAFT_475219</name>
</gene>
<feature type="compositionally biased region" description="Low complexity" evidence="1">
    <location>
        <begin position="542"/>
        <end position="551"/>
    </location>
</feature>
<evidence type="ECO:0000313" key="3">
    <source>
        <dbReference type="Proteomes" id="UP000813444"/>
    </source>
</evidence>
<accession>A0A8K0T507</accession>
<dbReference type="Proteomes" id="UP000813444">
    <property type="component" value="Unassembled WGS sequence"/>
</dbReference>
<dbReference type="EMBL" id="JAGPNK010000002">
    <property type="protein sequence ID" value="KAH7326590.1"/>
    <property type="molecule type" value="Genomic_DNA"/>
</dbReference>